<accession>A0A212CRW4</accession>
<evidence type="ECO:0000256" key="6">
    <source>
        <dbReference type="ARBA" id="ARBA00023329"/>
    </source>
</evidence>
<feature type="region of interest" description="Disordered" evidence="7">
    <location>
        <begin position="142"/>
        <end position="180"/>
    </location>
</feature>
<feature type="domain" description="Serpin" evidence="8">
    <location>
        <begin position="185"/>
        <end position="287"/>
    </location>
</feature>
<evidence type="ECO:0000256" key="7">
    <source>
        <dbReference type="SAM" id="MobiDB-lite"/>
    </source>
</evidence>
<protein>
    <submittedName>
        <fullName evidence="9">SERPINA3-7</fullName>
    </submittedName>
</protein>
<dbReference type="InterPro" id="IPR036186">
    <property type="entry name" value="Serpin_sf"/>
</dbReference>
<keyword evidence="10" id="KW-1185">Reference proteome</keyword>
<dbReference type="PANTHER" id="PTHR11461:SF145">
    <property type="entry name" value="ALPHA-1-ANTICHYMOTRYPSIN"/>
    <property type="match status" value="1"/>
</dbReference>
<evidence type="ECO:0000256" key="4">
    <source>
        <dbReference type="ARBA" id="ARBA00011738"/>
    </source>
</evidence>
<dbReference type="Pfam" id="PF00079">
    <property type="entry name" value="Serpin"/>
    <property type="match status" value="1"/>
</dbReference>
<organism evidence="9 10">
    <name type="scientific">Cervus elaphus hippelaphus</name>
    <name type="common">European red deer</name>
    <dbReference type="NCBI Taxonomy" id="46360"/>
    <lineage>
        <taxon>Eukaryota</taxon>
        <taxon>Metazoa</taxon>
        <taxon>Chordata</taxon>
        <taxon>Craniata</taxon>
        <taxon>Vertebrata</taxon>
        <taxon>Euteleostomi</taxon>
        <taxon>Mammalia</taxon>
        <taxon>Eutheria</taxon>
        <taxon>Laurasiatheria</taxon>
        <taxon>Artiodactyla</taxon>
        <taxon>Ruminantia</taxon>
        <taxon>Pecora</taxon>
        <taxon>Cervidae</taxon>
        <taxon>Cervinae</taxon>
        <taxon>Cervus</taxon>
    </lineage>
</organism>
<comment type="caution">
    <text evidence="9">The sequence shown here is derived from an EMBL/GenBank/DDBJ whole genome shotgun (WGS) entry which is preliminary data.</text>
</comment>
<name>A0A212CRW4_CEREH</name>
<comment type="subcellular location">
    <subcellularLocation>
        <location evidence="1">Cytoplasmic vesicle</location>
        <location evidence="1">Secretory vesicle</location>
        <location evidence="1">Chromaffin granule</location>
    </subcellularLocation>
    <subcellularLocation>
        <location evidence="2">Secreted</location>
    </subcellularLocation>
</comment>
<sequence length="315" mass="34076">MTEAEPPDRAWLWKDHLGTKKICPGSTHPEASSYHNSSERFKKLPSVKSCRQVTLRFCVPPPQVLEHWEDTRNCNLMLLGIGGGQLSGGGALITGLQEAGPLRGQPGALTLFLWQLSLSLREGQEHAALHLSHLNTWPTGGAAGGPGLRNKPAGNRGAPRVGAGEDTGRQSKEITKPEPPAKQKRALAFLSLGARGSTLTEILEGLKFNLTETPETKIHQGFQHLLQTFNRPSNQLQLSVGNAIFMPEELELLDKFRKDAEAFYASEVLAINFKDSEAAIKLINEYVVHKAVLDVGEEGTEGAAITAVLVSPCGV</sequence>
<keyword evidence="6" id="KW-0968">Cytoplasmic vesicle</keyword>
<dbReference type="PANTHER" id="PTHR11461">
    <property type="entry name" value="SERINE PROTEASE INHIBITOR, SERPIN"/>
    <property type="match status" value="1"/>
</dbReference>
<gene>
    <name evidence="9" type="ORF">Celaphus_00015514</name>
</gene>
<dbReference type="SUPFAM" id="SSF56574">
    <property type="entry name" value="Serpins"/>
    <property type="match status" value="1"/>
</dbReference>
<evidence type="ECO:0000256" key="3">
    <source>
        <dbReference type="ARBA" id="ARBA00009500"/>
    </source>
</evidence>
<comment type="subunit">
    <text evidence="4">Homodimer.</text>
</comment>
<dbReference type="Gene3D" id="3.30.497.10">
    <property type="entry name" value="Antithrombin, subunit I, domain 2"/>
    <property type="match status" value="1"/>
</dbReference>
<evidence type="ECO:0000256" key="2">
    <source>
        <dbReference type="ARBA" id="ARBA00004613"/>
    </source>
</evidence>
<dbReference type="InterPro" id="IPR023796">
    <property type="entry name" value="Serpin_dom"/>
</dbReference>
<evidence type="ECO:0000256" key="5">
    <source>
        <dbReference type="ARBA" id="ARBA00022525"/>
    </source>
</evidence>
<dbReference type="InterPro" id="IPR000215">
    <property type="entry name" value="Serpin_fam"/>
</dbReference>
<dbReference type="GO" id="GO:0042583">
    <property type="term" value="C:chromaffin granule"/>
    <property type="evidence" value="ECO:0007669"/>
    <property type="project" value="UniProtKB-SubCell"/>
</dbReference>
<comment type="similarity">
    <text evidence="3">Belongs to the serpin family.</text>
</comment>
<evidence type="ECO:0000313" key="10">
    <source>
        <dbReference type="Proteomes" id="UP000242450"/>
    </source>
</evidence>
<dbReference type="InterPro" id="IPR042178">
    <property type="entry name" value="Serpin_sf_1"/>
</dbReference>
<dbReference type="OrthoDB" id="671595at2759"/>
<dbReference type="GO" id="GO:0005615">
    <property type="term" value="C:extracellular space"/>
    <property type="evidence" value="ECO:0007669"/>
    <property type="project" value="InterPro"/>
</dbReference>
<dbReference type="AlphaFoldDB" id="A0A212CRW4"/>
<evidence type="ECO:0000259" key="8">
    <source>
        <dbReference type="Pfam" id="PF00079"/>
    </source>
</evidence>
<keyword evidence="5" id="KW-0964">Secreted</keyword>
<dbReference type="GO" id="GO:0004867">
    <property type="term" value="F:serine-type endopeptidase inhibitor activity"/>
    <property type="evidence" value="ECO:0007669"/>
    <property type="project" value="InterPro"/>
</dbReference>
<reference evidence="9 10" key="1">
    <citation type="journal article" date="2018" name="Mol. Genet. Genomics">
        <title>The red deer Cervus elaphus genome CerEla1.0: sequencing, annotating, genes, and chromosomes.</title>
        <authorList>
            <person name="Bana N.A."/>
            <person name="Nyiri A."/>
            <person name="Nagy J."/>
            <person name="Frank K."/>
            <person name="Nagy T."/>
            <person name="Steger V."/>
            <person name="Schiller M."/>
            <person name="Lakatos P."/>
            <person name="Sugar L."/>
            <person name="Horn P."/>
            <person name="Barta E."/>
            <person name="Orosz L."/>
        </authorList>
    </citation>
    <scope>NUCLEOTIDE SEQUENCE [LARGE SCALE GENOMIC DNA]</scope>
    <source>
        <strain evidence="9">Hungarian</strain>
    </source>
</reference>
<dbReference type="Gene3D" id="6.20.40.10">
    <property type="match status" value="1"/>
</dbReference>
<proteinExistence type="inferred from homology"/>
<dbReference type="EMBL" id="MKHE01000013">
    <property type="protein sequence ID" value="OWK08740.1"/>
    <property type="molecule type" value="Genomic_DNA"/>
</dbReference>
<evidence type="ECO:0000313" key="9">
    <source>
        <dbReference type="EMBL" id="OWK08740.1"/>
    </source>
</evidence>
<dbReference type="Proteomes" id="UP000242450">
    <property type="component" value="Chromosome 13"/>
</dbReference>
<evidence type="ECO:0000256" key="1">
    <source>
        <dbReference type="ARBA" id="ARBA00004248"/>
    </source>
</evidence>
<feature type="compositionally biased region" description="Basic and acidic residues" evidence="7">
    <location>
        <begin position="166"/>
        <end position="180"/>
    </location>
</feature>